<feature type="region of interest" description="Disordered" evidence="1">
    <location>
        <begin position="210"/>
        <end position="234"/>
    </location>
</feature>
<dbReference type="InterPro" id="IPR003439">
    <property type="entry name" value="ABC_transporter-like_ATP-bd"/>
</dbReference>
<dbReference type="InterPro" id="IPR027417">
    <property type="entry name" value="P-loop_NTPase"/>
</dbReference>
<dbReference type="Gene3D" id="3.40.50.300">
    <property type="entry name" value="P-loop containing nucleotide triphosphate hydrolases"/>
    <property type="match status" value="1"/>
</dbReference>
<dbReference type="InterPro" id="IPR007492">
    <property type="entry name" value="LytTR_DNA-bd_dom"/>
</dbReference>
<dbReference type="Gene3D" id="2.40.50.1020">
    <property type="entry name" value="LytTr DNA-binding domain"/>
    <property type="match status" value="1"/>
</dbReference>
<evidence type="ECO:0000256" key="1">
    <source>
        <dbReference type="SAM" id="MobiDB-lite"/>
    </source>
</evidence>
<dbReference type="GO" id="GO:0005524">
    <property type="term" value="F:ATP binding"/>
    <property type="evidence" value="ECO:0007669"/>
    <property type="project" value="InterPro"/>
</dbReference>
<sequence>MNILKFEGVSKEDKNTTLIDDIYFTLDKGQSIAIKCTEEIALTIMDMILGNMIPSKGSILLEDMTPKEYIKTNKQNIAVIYKEEGFYERLNIIDYLKFFHGLYDSDTDLEDVMARFALLDIAKNKIGSLTYSEKKRVSFARAFISMPNILLIQEPTLNLDRQSNRIIRENIIHMKSLGITILAFSIALEDTILLDGDSYTLNENGLKPIESEIDNGKDNQKEVPDEIQKETESKETNEIELPNIKIDKIPTKIDDKIILFNPMEINYIETLDGCCYINVGTEKFQCSLTLSNLEERLKHIGFFRCHRSYLVNLQRVREVITWTRNSYSLILDDKNKSSIPLSKGRMEELKQILNL</sequence>
<protein>
    <submittedName>
        <fullName evidence="4">LytTR family transcriptional regulator DNA-binding domain-containing protein</fullName>
    </submittedName>
</protein>
<keyword evidence="4" id="KW-0238">DNA-binding</keyword>
<dbReference type="Pfam" id="PF04397">
    <property type="entry name" value="LytTR"/>
    <property type="match status" value="1"/>
</dbReference>
<feature type="domain" description="ABC transporter" evidence="2">
    <location>
        <begin position="4"/>
        <end position="229"/>
    </location>
</feature>
<feature type="compositionally biased region" description="Basic and acidic residues" evidence="1">
    <location>
        <begin position="214"/>
        <end position="234"/>
    </location>
</feature>
<dbReference type="Proteomes" id="UP000677305">
    <property type="component" value="Chromosome"/>
</dbReference>
<name>A0A8J8M9T3_9FIRM</name>
<proteinExistence type="predicted"/>
<organism evidence="4 5">
    <name type="scientific">Vallitalea guaymasensis</name>
    <dbReference type="NCBI Taxonomy" id="1185412"/>
    <lineage>
        <taxon>Bacteria</taxon>
        <taxon>Bacillati</taxon>
        <taxon>Bacillota</taxon>
        <taxon>Clostridia</taxon>
        <taxon>Lachnospirales</taxon>
        <taxon>Vallitaleaceae</taxon>
        <taxon>Vallitalea</taxon>
    </lineage>
</organism>
<dbReference type="InterPro" id="IPR012046">
    <property type="entry name" value="LytTR_ABC"/>
</dbReference>
<dbReference type="PANTHER" id="PTHR43038:SF3">
    <property type="entry name" value="ABC TRANSPORTER G FAMILY MEMBER 20 ISOFORM X1"/>
    <property type="match status" value="1"/>
</dbReference>
<dbReference type="Pfam" id="PF00005">
    <property type="entry name" value="ABC_tran"/>
    <property type="match status" value="1"/>
</dbReference>
<dbReference type="PROSITE" id="PS50893">
    <property type="entry name" value="ABC_TRANSPORTER_2"/>
    <property type="match status" value="1"/>
</dbReference>
<evidence type="ECO:0000259" key="2">
    <source>
        <dbReference type="PROSITE" id="PS50893"/>
    </source>
</evidence>
<dbReference type="SUPFAM" id="SSF52540">
    <property type="entry name" value="P-loop containing nucleoside triphosphate hydrolases"/>
    <property type="match status" value="1"/>
</dbReference>
<dbReference type="AlphaFoldDB" id="A0A8J8M9T3"/>
<dbReference type="SMART" id="SM00850">
    <property type="entry name" value="LytTR"/>
    <property type="match status" value="1"/>
</dbReference>
<reference evidence="4 5" key="1">
    <citation type="submission" date="2020-07" db="EMBL/GenBank/DDBJ databases">
        <title>Vallitalea guaymasensis genome.</title>
        <authorList>
            <person name="Postec A."/>
        </authorList>
    </citation>
    <scope>NUCLEOTIDE SEQUENCE [LARGE SCALE GENOMIC DNA]</scope>
    <source>
        <strain evidence="4 5">Ra1766G1</strain>
    </source>
</reference>
<dbReference type="RefSeq" id="WP_212692964.1">
    <property type="nucleotide sequence ID" value="NZ_CP058561.1"/>
</dbReference>
<keyword evidence="5" id="KW-1185">Reference proteome</keyword>
<dbReference type="GO" id="GO:0003677">
    <property type="term" value="F:DNA binding"/>
    <property type="evidence" value="ECO:0007669"/>
    <property type="project" value="UniProtKB-KW"/>
</dbReference>
<feature type="domain" description="HTH LytTR-type" evidence="3">
    <location>
        <begin position="249"/>
        <end position="355"/>
    </location>
</feature>
<dbReference type="KEGG" id="vgu:HYG85_07450"/>
<gene>
    <name evidence="4" type="ORF">HYG85_07450</name>
</gene>
<accession>A0A8J8M9T3</accession>
<evidence type="ECO:0000313" key="4">
    <source>
        <dbReference type="EMBL" id="QUH28755.1"/>
    </source>
</evidence>
<dbReference type="GO" id="GO:0016887">
    <property type="term" value="F:ATP hydrolysis activity"/>
    <property type="evidence" value="ECO:0007669"/>
    <property type="project" value="InterPro"/>
</dbReference>
<dbReference type="EMBL" id="CP058561">
    <property type="protein sequence ID" value="QUH28755.1"/>
    <property type="molecule type" value="Genomic_DNA"/>
</dbReference>
<dbReference type="PIRSF" id="PIRSF036612">
    <property type="entry name" value="ABC_ATP_LytTR"/>
    <property type="match status" value="1"/>
</dbReference>
<evidence type="ECO:0000313" key="5">
    <source>
        <dbReference type="Proteomes" id="UP000677305"/>
    </source>
</evidence>
<dbReference type="PROSITE" id="PS50930">
    <property type="entry name" value="HTH_LYTTR"/>
    <property type="match status" value="1"/>
</dbReference>
<dbReference type="PANTHER" id="PTHR43038">
    <property type="entry name" value="ATP-BINDING CASSETTE, SUB-FAMILY H, MEMBER 1"/>
    <property type="match status" value="1"/>
</dbReference>
<evidence type="ECO:0000259" key="3">
    <source>
        <dbReference type="PROSITE" id="PS50930"/>
    </source>
</evidence>